<dbReference type="SUPFAM" id="SSF52540">
    <property type="entry name" value="P-loop containing nucleoside triphosphate hydrolases"/>
    <property type="match status" value="1"/>
</dbReference>
<dbReference type="FunFam" id="3.40.50.300:FF:000162">
    <property type="entry name" value="septin-7 isoform X1"/>
    <property type="match status" value="1"/>
</dbReference>
<evidence type="ECO:0000256" key="5">
    <source>
        <dbReference type="ARBA" id="ARBA00023134"/>
    </source>
</evidence>
<reference evidence="10 11" key="1">
    <citation type="submission" date="2020-05" db="EMBL/GenBank/DDBJ databases">
        <authorList>
            <person name="Casaregola S."/>
            <person name="Devillers H."/>
            <person name="Grondin C."/>
        </authorList>
    </citation>
    <scope>NUCLEOTIDE SEQUENCE [LARGE SCALE GENOMIC DNA]</scope>
    <source>
        <strain evidence="10 11">CLIB 1767</strain>
    </source>
</reference>
<evidence type="ECO:0000256" key="8">
    <source>
        <dbReference type="SAM" id="MobiDB-lite"/>
    </source>
</evidence>
<dbReference type="InterPro" id="IPR030379">
    <property type="entry name" value="G_SEPTIN_dom"/>
</dbReference>
<feature type="compositionally biased region" description="Polar residues" evidence="8">
    <location>
        <begin position="28"/>
        <end position="43"/>
    </location>
</feature>
<dbReference type="GO" id="GO:0031105">
    <property type="term" value="C:septin complex"/>
    <property type="evidence" value="ECO:0007669"/>
    <property type="project" value="UniProtKB-ARBA"/>
</dbReference>
<dbReference type="OrthoDB" id="416553at2759"/>
<sequence>MTSQASNASIKKEEEEVAGVPFPPIPKTASSMESNEIESQSGDNVEPQIKTEQENELPTTQALDLDMNNQMNSMKLNEGQILPDQPDIKIINRQINGYVGFANLPKQWHRKSIKNGFSLNLLCVGKGGIGKTTLINSLFNENFDIKDNNNIIPEKPLDLANEDEHGNETDEGLHSNVKIETITKTIEENGVRLKLTVVDAPGFGDAIDNTNAWEPIIKEINSRYDQYLDSENKINRNLNDDNRIHACLYFIEPTAHWLKQIDLEFCSMIHEKCNLIPVIAKSDILTDEEIIRFKERINKQFVERNIQTFKPPVYKLDDKETIDVANKLYESLPYAVVGSNDFVTDPTNPEKTIRGREYPWGIIEVENESQSDFILLRDLLIKQYLEELHERTNNVLYENYRSEKLINLGIKQDNSVFKEFDPNMRQEEEKKLHEAKLAKLEAEMKNVFQLKVSEKEKKLQKSETELFARHKEMKDKLTKQLKALEEKKHQLEMSIQSQAQSSPAQPKKKGFLR</sequence>
<dbReference type="GO" id="GO:0005935">
    <property type="term" value="C:cellular bud neck"/>
    <property type="evidence" value="ECO:0007669"/>
    <property type="project" value="UniProtKB-SubCell"/>
</dbReference>
<keyword evidence="4" id="KW-0175">Coiled coil</keyword>
<comment type="subcellular location">
    <subcellularLocation>
        <location evidence="1">Bud neck</location>
    </subcellularLocation>
</comment>
<feature type="compositionally biased region" description="Low complexity" evidence="8">
    <location>
        <begin position="496"/>
        <end position="505"/>
    </location>
</feature>
<dbReference type="EMBL" id="CAEFZW010000002">
    <property type="protein sequence ID" value="CAB4253006.1"/>
    <property type="molecule type" value="Genomic_DNA"/>
</dbReference>
<evidence type="ECO:0000256" key="1">
    <source>
        <dbReference type="ARBA" id="ARBA00004266"/>
    </source>
</evidence>
<protein>
    <submittedName>
        <fullName evidence="10">Similar to Saccharomyces cerevisiae YLR314C CDC3 Component of the septin ring of the mother- bud neck that is required for cytokinesis</fullName>
    </submittedName>
</protein>
<proteinExistence type="inferred from homology"/>
<comment type="similarity">
    <text evidence="7">Belongs to the TRAFAC class TrmE-Era-EngA-EngB-Septin-like GTPase superfamily. Septin GTPase family.</text>
</comment>
<evidence type="ECO:0000259" key="9">
    <source>
        <dbReference type="PROSITE" id="PS51719"/>
    </source>
</evidence>
<feature type="region of interest" description="Disordered" evidence="8">
    <location>
        <begin position="1"/>
        <end position="47"/>
    </location>
</feature>
<gene>
    <name evidence="10" type="ORF">KABA2_02S09482</name>
</gene>
<dbReference type="PIRSF" id="PIRSF006698">
    <property type="entry name" value="Septin"/>
    <property type="match status" value="1"/>
</dbReference>
<dbReference type="Proteomes" id="UP000644660">
    <property type="component" value="Unassembled WGS sequence"/>
</dbReference>
<dbReference type="RefSeq" id="XP_041405044.1">
    <property type="nucleotide sequence ID" value="XM_041549110.1"/>
</dbReference>
<name>A0A8H2VCY2_9SACH</name>
<dbReference type="GeneID" id="64856151"/>
<organism evidence="10 11">
    <name type="scientific">Maudiozyma barnettii</name>
    <dbReference type="NCBI Taxonomy" id="61262"/>
    <lineage>
        <taxon>Eukaryota</taxon>
        <taxon>Fungi</taxon>
        <taxon>Dikarya</taxon>
        <taxon>Ascomycota</taxon>
        <taxon>Saccharomycotina</taxon>
        <taxon>Saccharomycetes</taxon>
        <taxon>Saccharomycetales</taxon>
        <taxon>Saccharomycetaceae</taxon>
        <taxon>Maudiozyma</taxon>
    </lineage>
</organism>
<dbReference type="AlphaFoldDB" id="A0A8H2VCY2"/>
<dbReference type="Gene3D" id="3.40.50.300">
    <property type="entry name" value="P-loop containing nucleotide triphosphate hydrolases"/>
    <property type="match status" value="1"/>
</dbReference>
<dbReference type="GO" id="GO:0032161">
    <property type="term" value="C:cleavage apparatus septin structure"/>
    <property type="evidence" value="ECO:0007669"/>
    <property type="project" value="UniProtKB-ARBA"/>
</dbReference>
<dbReference type="CDD" id="cd01850">
    <property type="entry name" value="CDC_Septin"/>
    <property type="match status" value="1"/>
</dbReference>
<dbReference type="Pfam" id="PF00735">
    <property type="entry name" value="Septin"/>
    <property type="match status" value="1"/>
</dbReference>
<evidence type="ECO:0000313" key="10">
    <source>
        <dbReference type="EMBL" id="CAB4253006.1"/>
    </source>
</evidence>
<evidence type="ECO:0000256" key="6">
    <source>
        <dbReference type="ARBA" id="ARBA00023306"/>
    </source>
</evidence>
<feature type="region of interest" description="Disordered" evidence="8">
    <location>
        <begin position="488"/>
        <end position="513"/>
    </location>
</feature>
<keyword evidence="5 7" id="KW-0342">GTP-binding</keyword>
<evidence type="ECO:0000256" key="2">
    <source>
        <dbReference type="ARBA" id="ARBA00022618"/>
    </source>
</evidence>
<dbReference type="PANTHER" id="PTHR18884">
    <property type="entry name" value="SEPTIN"/>
    <property type="match status" value="1"/>
</dbReference>
<dbReference type="InterPro" id="IPR016491">
    <property type="entry name" value="Septin"/>
</dbReference>
<dbReference type="InterPro" id="IPR027417">
    <property type="entry name" value="P-loop_NTPase"/>
</dbReference>
<feature type="domain" description="Septin-type G" evidence="9">
    <location>
        <begin position="115"/>
        <end position="407"/>
    </location>
</feature>
<comment type="caution">
    <text evidence="10">The sequence shown here is derived from an EMBL/GenBank/DDBJ whole genome shotgun (WGS) entry which is preliminary data.</text>
</comment>
<dbReference type="PROSITE" id="PS51719">
    <property type="entry name" value="G_SEPTIN"/>
    <property type="match status" value="1"/>
</dbReference>
<evidence type="ECO:0000256" key="7">
    <source>
        <dbReference type="RuleBase" id="RU004560"/>
    </source>
</evidence>
<keyword evidence="3 7" id="KW-0547">Nucleotide-binding</keyword>
<evidence type="ECO:0000313" key="11">
    <source>
        <dbReference type="Proteomes" id="UP000644660"/>
    </source>
</evidence>
<keyword evidence="6" id="KW-0131">Cell cycle</keyword>
<keyword evidence="2" id="KW-0132">Cell division</keyword>
<dbReference type="GO" id="GO:0000281">
    <property type="term" value="P:mitotic cytokinesis"/>
    <property type="evidence" value="ECO:0007669"/>
    <property type="project" value="UniProtKB-ARBA"/>
</dbReference>
<dbReference type="GO" id="GO:0005525">
    <property type="term" value="F:GTP binding"/>
    <property type="evidence" value="ECO:0007669"/>
    <property type="project" value="UniProtKB-KW"/>
</dbReference>
<accession>A0A8H2VCY2</accession>
<evidence type="ECO:0000256" key="3">
    <source>
        <dbReference type="ARBA" id="ARBA00022741"/>
    </source>
</evidence>
<dbReference type="GO" id="GO:0005940">
    <property type="term" value="C:septin ring"/>
    <property type="evidence" value="ECO:0007669"/>
    <property type="project" value="UniProtKB-ARBA"/>
</dbReference>
<keyword evidence="11" id="KW-1185">Reference proteome</keyword>
<evidence type="ECO:0000256" key="4">
    <source>
        <dbReference type="ARBA" id="ARBA00023054"/>
    </source>
</evidence>